<dbReference type="eggNOG" id="COG1295">
    <property type="taxonomic scope" value="Bacteria"/>
</dbReference>
<dbReference type="NCBIfam" id="TIGR00765">
    <property type="entry name" value="yihY_not_rbn"/>
    <property type="match status" value="1"/>
</dbReference>
<evidence type="ECO:0000256" key="3">
    <source>
        <dbReference type="ARBA" id="ARBA00022692"/>
    </source>
</evidence>
<dbReference type="KEGG" id="mtt:Ftrac_2469"/>
<feature type="transmembrane region" description="Helical" evidence="6">
    <location>
        <begin position="93"/>
        <end position="114"/>
    </location>
</feature>
<feature type="transmembrane region" description="Helical" evidence="6">
    <location>
        <begin position="214"/>
        <end position="237"/>
    </location>
</feature>
<evidence type="ECO:0000256" key="1">
    <source>
        <dbReference type="ARBA" id="ARBA00004651"/>
    </source>
</evidence>
<dbReference type="AlphaFoldDB" id="E4TN33"/>
<dbReference type="GO" id="GO:0005886">
    <property type="term" value="C:plasma membrane"/>
    <property type="evidence" value="ECO:0007669"/>
    <property type="project" value="UniProtKB-SubCell"/>
</dbReference>
<evidence type="ECO:0000256" key="6">
    <source>
        <dbReference type="SAM" id="Phobius"/>
    </source>
</evidence>
<organism evidence="7 8">
    <name type="scientific">Marivirga tractuosa (strain ATCC 23168 / DSM 4126 / NBRC 15989 / NCIMB 1408 / VKM B-1430 / H-43)</name>
    <name type="common">Microscilla tractuosa</name>
    <name type="synonym">Flexibacter tractuosus</name>
    <dbReference type="NCBI Taxonomy" id="643867"/>
    <lineage>
        <taxon>Bacteria</taxon>
        <taxon>Pseudomonadati</taxon>
        <taxon>Bacteroidota</taxon>
        <taxon>Cytophagia</taxon>
        <taxon>Cytophagales</taxon>
        <taxon>Marivirgaceae</taxon>
        <taxon>Marivirga</taxon>
    </lineage>
</organism>
<evidence type="ECO:0000256" key="2">
    <source>
        <dbReference type="ARBA" id="ARBA00022475"/>
    </source>
</evidence>
<dbReference type="Proteomes" id="UP000008720">
    <property type="component" value="Chromosome"/>
</dbReference>
<name>E4TN33_MARTH</name>
<feature type="transmembrane region" description="Helical" evidence="6">
    <location>
        <begin position="135"/>
        <end position="159"/>
    </location>
</feature>
<keyword evidence="5 6" id="KW-0472">Membrane</keyword>
<sequence>MAKFLIKWFQIFKNSGIKFFEENPFKHSASTAYFTIFSLPAIGLVAITVAGYFYEDDVVRTQFLDQINQLMGESSSEQIDSLLSSATVQSDRVLFQIIGIGTLLFSATTVFISLQDSLNTIWSIKAKPKKGIVKFIINRLLSLAMIAALGFLLLVSLLADTVISFIQTHIKEILDGATIYIIQIMNIAISLGFITLVFAIIFKVLPDAKLKWRDVWVGAFVTTVLFVAGKFSLGFYLGTANLTDSYGAAGSFVAILVWVYYSVLILLFGAQVTFIYSKEMGRIILPKEGAVAVSVTEVERERGTAE</sequence>
<dbReference type="STRING" id="643867.Ftrac_2469"/>
<dbReference type="InterPro" id="IPR017039">
    <property type="entry name" value="Virul_fac_BrkB"/>
</dbReference>
<keyword evidence="3 6" id="KW-0812">Transmembrane</keyword>
<feature type="transmembrane region" description="Helical" evidence="6">
    <location>
        <begin position="32"/>
        <end position="54"/>
    </location>
</feature>
<dbReference type="PANTHER" id="PTHR30213">
    <property type="entry name" value="INNER MEMBRANE PROTEIN YHJD"/>
    <property type="match status" value="1"/>
</dbReference>
<accession>E4TN33</accession>
<comment type="subcellular location">
    <subcellularLocation>
        <location evidence="1">Cell membrane</location>
        <topology evidence="1">Multi-pass membrane protein</topology>
    </subcellularLocation>
</comment>
<reference evidence="7 8" key="1">
    <citation type="journal article" date="2011" name="Stand. Genomic Sci.">
        <title>Complete genome sequence of Marivirga tractuosa type strain (H-43).</title>
        <authorList>
            <person name="Pagani I."/>
            <person name="Chertkov O."/>
            <person name="Lapidus A."/>
            <person name="Lucas S."/>
            <person name="Del Rio T.G."/>
            <person name="Tice H."/>
            <person name="Copeland A."/>
            <person name="Cheng J.F."/>
            <person name="Nolan M."/>
            <person name="Saunders E."/>
            <person name="Pitluck S."/>
            <person name="Held B."/>
            <person name="Goodwin L."/>
            <person name="Liolios K."/>
            <person name="Ovchinikova G."/>
            <person name="Ivanova N."/>
            <person name="Mavromatis K."/>
            <person name="Pati A."/>
            <person name="Chen A."/>
            <person name="Palaniappan K."/>
            <person name="Land M."/>
            <person name="Hauser L."/>
            <person name="Jeffries C.D."/>
            <person name="Detter J.C."/>
            <person name="Han C."/>
            <person name="Tapia R."/>
            <person name="Ngatchou-Djao O.D."/>
            <person name="Rohde M."/>
            <person name="Goker M."/>
            <person name="Spring S."/>
            <person name="Sikorski J."/>
            <person name="Woyke T."/>
            <person name="Bristow J."/>
            <person name="Eisen J.A."/>
            <person name="Markowitz V."/>
            <person name="Hugenholtz P."/>
            <person name="Klenk H.P."/>
            <person name="Kyrpides N.C."/>
        </authorList>
    </citation>
    <scope>NUCLEOTIDE SEQUENCE [LARGE SCALE GENOMIC DNA]</scope>
    <source>
        <strain evidence="8">ATCC 23168 / DSM 4126 / NBRC 15989 / NCIMB 1408 / VKM B-1430 / H-43</strain>
    </source>
</reference>
<dbReference type="RefSeq" id="WP_013454590.1">
    <property type="nucleotide sequence ID" value="NC_014759.1"/>
</dbReference>
<dbReference type="PANTHER" id="PTHR30213:SF1">
    <property type="entry name" value="INNER MEMBRANE PROTEIN YHJD"/>
    <property type="match status" value="1"/>
</dbReference>
<dbReference type="PIRSF" id="PIRSF035875">
    <property type="entry name" value="RNase_BN"/>
    <property type="match status" value="1"/>
</dbReference>
<feature type="transmembrane region" description="Helical" evidence="6">
    <location>
        <begin position="249"/>
        <end position="276"/>
    </location>
</feature>
<keyword evidence="8" id="KW-1185">Reference proteome</keyword>
<dbReference type="Pfam" id="PF03631">
    <property type="entry name" value="Virul_fac_BrkB"/>
    <property type="match status" value="1"/>
</dbReference>
<feature type="transmembrane region" description="Helical" evidence="6">
    <location>
        <begin position="179"/>
        <end position="202"/>
    </location>
</feature>
<dbReference type="HOGENOM" id="CLU_045539_5_1_10"/>
<dbReference type="EMBL" id="CP002349">
    <property type="protein sequence ID" value="ADR22447.1"/>
    <property type="molecule type" value="Genomic_DNA"/>
</dbReference>
<keyword evidence="4 6" id="KW-1133">Transmembrane helix</keyword>
<protein>
    <submittedName>
        <fullName evidence="7">Ribonuclease BN</fullName>
    </submittedName>
</protein>
<evidence type="ECO:0000313" key="8">
    <source>
        <dbReference type="Proteomes" id="UP000008720"/>
    </source>
</evidence>
<evidence type="ECO:0000313" key="7">
    <source>
        <dbReference type="EMBL" id="ADR22447.1"/>
    </source>
</evidence>
<gene>
    <name evidence="7" type="ordered locus">Ftrac_2469</name>
</gene>
<evidence type="ECO:0000256" key="5">
    <source>
        <dbReference type="ARBA" id="ARBA00023136"/>
    </source>
</evidence>
<proteinExistence type="predicted"/>
<keyword evidence="2" id="KW-1003">Cell membrane</keyword>
<evidence type="ECO:0000256" key="4">
    <source>
        <dbReference type="ARBA" id="ARBA00022989"/>
    </source>
</evidence>